<dbReference type="GO" id="GO:0009897">
    <property type="term" value="C:external side of plasma membrane"/>
    <property type="evidence" value="ECO:0007669"/>
    <property type="project" value="TreeGrafter"/>
</dbReference>
<dbReference type="PANTHER" id="PTHR10489">
    <property type="entry name" value="CELL ADHESION MOLECULE"/>
    <property type="match status" value="1"/>
</dbReference>
<feature type="domain" description="G-protein coupled receptors family 1 profile" evidence="12">
    <location>
        <begin position="69"/>
        <end position="315"/>
    </location>
</feature>
<dbReference type="PROSITE" id="PS00237">
    <property type="entry name" value="G_PROTEIN_RECEP_F1_1"/>
    <property type="match status" value="1"/>
</dbReference>
<accession>A0AA88TA72</accession>
<feature type="transmembrane region" description="Helical" evidence="11">
    <location>
        <begin position="248"/>
        <end position="267"/>
    </location>
</feature>
<feature type="transmembrane region" description="Helical" evidence="11">
    <location>
        <begin position="90"/>
        <end position="108"/>
    </location>
</feature>
<evidence type="ECO:0000256" key="3">
    <source>
        <dbReference type="ARBA" id="ARBA00022692"/>
    </source>
</evidence>
<dbReference type="AlphaFoldDB" id="A0AA88TA72"/>
<keyword evidence="6 11" id="KW-0472">Membrane</keyword>
<keyword evidence="8 10" id="KW-0675">Receptor</keyword>
<dbReference type="GO" id="GO:0060326">
    <property type="term" value="P:cell chemotaxis"/>
    <property type="evidence" value="ECO:0007669"/>
    <property type="project" value="TreeGrafter"/>
</dbReference>
<dbReference type="PANTHER" id="PTHR10489:SF730">
    <property type="entry name" value="CHEMOKINE XC RECEPTOR 1"/>
    <property type="match status" value="1"/>
</dbReference>
<evidence type="ECO:0000256" key="2">
    <source>
        <dbReference type="ARBA" id="ARBA00022475"/>
    </source>
</evidence>
<feature type="transmembrane region" description="Helical" evidence="11">
    <location>
        <begin position="57"/>
        <end position="78"/>
    </location>
</feature>
<dbReference type="PRINTS" id="PR00237">
    <property type="entry name" value="GPCRRHODOPSN"/>
</dbReference>
<keyword evidence="4 11" id="KW-1133">Transmembrane helix</keyword>
<dbReference type="FunFam" id="1.20.1070.10:FF:000130">
    <property type="entry name" value="Chemokine (C-C motif) receptor 2"/>
    <property type="match status" value="1"/>
</dbReference>
<keyword evidence="7" id="KW-1015">Disulfide bond</keyword>
<evidence type="ECO:0000256" key="5">
    <source>
        <dbReference type="ARBA" id="ARBA00023040"/>
    </source>
</evidence>
<evidence type="ECO:0000256" key="9">
    <source>
        <dbReference type="ARBA" id="ARBA00023224"/>
    </source>
</evidence>
<dbReference type="EMBL" id="JAVHJS010000001">
    <property type="protein sequence ID" value="KAK2868294.1"/>
    <property type="molecule type" value="Genomic_DNA"/>
</dbReference>
<protein>
    <recommendedName>
        <fullName evidence="12">G-protein coupled receptors family 1 profile domain-containing protein</fullName>
    </recommendedName>
</protein>
<evidence type="ECO:0000313" key="13">
    <source>
        <dbReference type="EMBL" id="KAK2868294.1"/>
    </source>
</evidence>
<evidence type="ECO:0000256" key="1">
    <source>
        <dbReference type="ARBA" id="ARBA00004651"/>
    </source>
</evidence>
<organism evidence="13 14">
    <name type="scientific">Tachysurus vachellii</name>
    <name type="common">Darkbarbel catfish</name>
    <name type="synonym">Pelteobagrus vachellii</name>
    <dbReference type="NCBI Taxonomy" id="175792"/>
    <lineage>
        <taxon>Eukaryota</taxon>
        <taxon>Metazoa</taxon>
        <taxon>Chordata</taxon>
        <taxon>Craniata</taxon>
        <taxon>Vertebrata</taxon>
        <taxon>Euteleostomi</taxon>
        <taxon>Actinopterygii</taxon>
        <taxon>Neopterygii</taxon>
        <taxon>Teleostei</taxon>
        <taxon>Ostariophysi</taxon>
        <taxon>Siluriformes</taxon>
        <taxon>Bagridae</taxon>
        <taxon>Tachysurus</taxon>
    </lineage>
</organism>
<keyword evidence="5 10" id="KW-0297">G-protein coupled receptor</keyword>
<evidence type="ECO:0000256" key="4">
    <source>
        <dbReference type="ARBA" id="ARBA00022989"/>
    </source>
</evidence>
<dbReference type="PROSITE" id="PS50262">
    <property type="entry name" value="G_PROTEIN_RECEP_F1_2"/>
    <property type="match status" value="1"/>
</dbReference>
<dbReference type="Proteomes" id="UP001187315">
    <property type="component" value="Unassembled WGS sequence"/>
</dbReference>
<dbReference type="Gene3D" id="1.20.1070.10">
    <property type="entry name" value="Rhodopsin 7-helix transmembrane proteins"/>
    <property type="match status" value="1"/>
</dbReference>
<dbReference type="SUPFAM" id="SSF81321">
    <property type="entry name" value="Family A G protein-coupled receptor-like"/>
    <property type="match status" value="1"/>
</dbReference>
<keyword evidence="3 10" id="KW-0812">Transmembrane</keyword>
<evidence type="ECO:0000256" key="10">
    <source>
        <dbReference type="RuleBase" id="RU000688"/>
    </source>
</evidence>
<feature type="transmembrane region" description="Helical" evidence="11">
    <location>
        <begin position="128"/>
        <end position="146"/>
    </location>
</feature>
<dbReference type="InterPro" id="IPR017452">
    <property type="entry name" value="GPCR_Rhodpsn_7TM"/>
</dbReference>
<evidence type="ECO:0000256" key="6">
    <source>
        <dbReference type="ARBA" id="ARBA00023136"/>
    </source>
</evidence>
<dbReference type="GO" id="GO:0019722">
    <property type="term" value="P:calcium-mediated signaling"/>
    <property type="evidence" value="ECO:0007669"/>
    <property type="project" value="TreeGrafter"/>
</dbReference>
<dbReference type="PRINTS" id="PR00657">
    <property type="entry name" value="CCCHEMOKINER"/>
</dbReference>
<dbReference type="GO" id="GO:0007204">
    <property type="term" value="P:positive regulation of cytosolic calcium ion concentration"/>
    <property type="evidence" value="ECO:0007669"/>
    <property type="project" value="TreeGrafter"/>
</dbReference>
<evidence type="ECO:0000256" key="7">
    <source>
        <dbReference type="ARBA" id="ARBA00023157"/>
    </source>
</evidence>
<comment type="similarity">
    <text evidence="10">Belongs to the G-protein coupled receptor 1 family.</text>
</comment>
<keyword evidence="9 10" id="KW-0807">Transducer</keyword>
<dbReference type="InterPro" id="IPR050119">
    <property type="entry name" value="CCR1-9-like"/>
</dbReference>
<feature type="transmembrane region" description="Helical" evidence="11">
    <location>
        <begin position="158"/>
        <end position="177"/>
    </location>
</feature>
<dbReference type="InterPro" id="IPR000276">
    <property type="entry name" value="GPCR_Rhodpsn"/>
</dbReference>
<reference evidence="13" key="1">
    <citation type="submission" date="2023-08" db="EMBL/GenBank/DDBJ databases">
        <title>Pelteobagrus vachellii genome.</title>
        <authorList>
            <person name="Liu H."/>
        </authorList>
    </citation>
    <scope>NUCLEOTIDE SEQUENCE</scope>
    <source>
        <strain evidence="13">PRFRI_2022a</strain>
        <tissue evidence="13">Muscle</tissue>
    </source>
</reference>
<name>A0AA88TA72_TACVA</name>
<feature type="transmembrane region" description="Helical" evidence="11">
    <location>
        <begin position="218"/>
        <end position="236"/>
    </location>
</feature>
<sequence>MIGSFENKTNHSFSYNDSYSSNGSNNDYDYSDYYNYHDNDVCNKTEVIQFGAVVTPIFFAVVIMFSCVGNALVLWVLIKYENLKSLTNTFLLNLAISDLIFTFGLPFWAIDLISGWMFGDVACKSIHFIFYLGYYSSLLFLTVMTVHRYMAVVHPLSVLWNSTPYHSIGISAFIWLLSSCAATPQCLFKSAAHNRDRVYCDYNNNLTWKLITIYQQNVFFLIAFITIAFCYSRILCRLLRPTSHTRPKTVKLILCIVITFFVGWAPYNVSMFLKSLISFKISPFNECHVSTSVDYVLTVSRLVAYSHCCLNPMFYVFMGVKFRDHLKTALRNFCRKDNQHQDKRQSHLIYSNGEEISMY</sequence>
<dbReference type="GO" id="GO:0016493">
    <property type="term" value="F:C-C chemokine receptor activity"/>
    <property type="evidence" value="ECO:0007669"/>
    <property type="project" value="TreeGrafter"/>
</dbReference>
<gene>
    <name evidence="13" type="ORF">Q7C36_000165</name>
</gene>
<evidence type="ECO:0000256" key="8">
    <source>
        <dbReference type="ARBA" id="ARBA00023170"/>
    </source>
</evidence>
<comment type="subcellular location">
    <subcellularLocation>
        <location evidence="1">Cell membrane</location>
        <topology evidence="1">Multi-pass membrane protein</topology>
    </subcellularLocation>
</comment>
<proteinExistence type="inferred from homology"/>
<evidence type="ECO:0000256" key="11">
    <source>
        <dbReference type="SAM" id="Phobius"/>
    </source>
</evidence>
<dbReference type="Pfam" id="PF00001">
    <property type="entry name" value="7tm_1"/>
    <property type="match status" value="1"/>
</dbReference>
<comment type="caution">
    <text evidence="13">The sequence shown here is derived from an EMBL/GenBank/DDBJ whole genome shotgun (WGS) entry which is preliminary data.</text>
</comment>
<dbReference type="GO" id="GO:0019957">
    <property type="term" value="F:C-C chemokine binding"/>
    <property type="evidence" value="ECO:0007669"/>
    <property type="project" value="TreeGrafter"/>
</dbReference>
<keyword evidence="2" id="KW-1003">Cell membrane</keyword>
<keyword evidence="14" id="KW-1185">Reference proteome</keyword>
<dbReference type="GO" id="GO:0006955">
    <property type="term" value="P:immune response"/>
    <property type="evidence" value="ECO:0007669"/>
    <property type="project" value="TreeGrafter"/>
</dbReference>
<evidence type="ECO:0000313" key="14">
    <source>
        <dbReference type="Proteomes" id="UP001187315"/>
    </source>
</evidence>
<evidence type="ECO:0000259" key="12">
    <source>
        <dbReference type="PROSITE" id="PS50262"/>
    </source>
</evidence>
<dbReference type="InterPro" id="IPR000355">
    <property type="entry name" value="Chemokine_rcpt"/>
</dbReference>